<dbReference type="Pfam" id="PF01073">
    <property type="entry name" value="3Beta_HSD"/>
    <property type="match status" value="1"/>
</dbReference>
<dbReference type="AlphaFoldDB" id="A0A409XLM4"/>
<dbReference type="Proteomes" id="UP000283269">
    <property type="component" value="Unassembled WGS sequence"/>
</dbReference>
<protein>
    <recommendedName>
        <fullName evidence="3">3-beta hydroxysteroid dehydrogenase/isomerase domain-containing protein</fullName>
    </recommendedName>
</protein>
<dbReference type="EMBL" id="NHYD01001265">
    <property type="protein sequence ID" value="PPQ91662.1"/>
    <property type="molecule type" value="Genomic_DNA"/>
</dbReference>
<feature type="compositionally biased region" description="Acidic residues" evidence="2">
    <location>
        <begin position="515"/>
        <end position="544"/>
    </location>
</feature>
<comment type="similarity">
    <text evidence="1">Belongs to the CDC123 family.</text>
</comment>
<reference evidence="4 5" key="1">
    <citation type="journal article" date="2018" name="Evol. Lett.">
        <title>Horizontal gene cluster transfer increased hallucinogenic mushroom diversity.</title>
        <authorList>
            <person name="Reynolds H.T."/>
            <person name="Vijayakumar V."/>
            <person name="Gluck-Thaler E."/>
            <person name="Korotkin H.B."/>
            <person name="Matheny P.B."/>
            <person name="Slot J.C."/>
        </authorList>
    </citation>
    <scope>NUCLEOTIDE SEQUENCE [LARGE SCALE GENOMIC DNA]</scope>
    <source>
        <strain evidence="4 5">2631</strain>
    </source>
</reference>
<gene>
    <name evidence="4" type="ORF">CVT25_012875</name>
</gene>
<evidence type="ECO:0000313" key="5">
    <source>
        <dbReference type="Proteomes" id="UP000283269"/>
    </source>
</evidence>
<dbReference type="InterPro" id="IPR002225">
    <property type="entry name" value="3Beta_OHSteriod_DH/Estase"/>
</dbReference>
<evidence type="ECO:0000256" key="2">
    <source>
        <dbReference type="SAM" id="MobiDB-lite"/>
    </source>
</evidence>
<dbReference type="OrthoDB" id="10058185at2759"/>
<dbReference type="PANTHER" id="PTHR15323:SF6">
    <property type="entry name" value="CELL DIVISION CYCLE PROTEIN 123 HOMOLOG"/>
    <property type="match status" value="1"/>
</dbReference>
<evidence type="ECO:0000259" key="3">
    <source>
        <dbReference type="Pfam" id="PF01073"/>
    </source>
</evidence>
<proteinExistence type="inferred from homology"/>
<organism evidence="4 5">
    <name type="scientific">Psilocybe cyanescens</name>
    <dbReference type="NCBI Taxonomy" id="93625"/>
    <lineage>
        <taxon>Eukaryota</taxon>
        <taxon>Fungi</taxon>
        <taxon>Dikarya</taxon>
        <taxon>Basidiomycota</taxon>
        <taxon>Agaricomycotina</taxon>
        <taxon>Agaricomycetes</taxon>
        <taxon>Agaricomycetidae</taxon>
        <taxon>Agaricales</taxon>
        <taxon>Agaricineae</taxon>
        <taxon>Strophariaceae</taxon>
        <taxon>Psilocybe</taxon>
    </lineage>
</organism>
<dbReference type="InParanoid" id="A0A409XLM4"/>
<dbReference type="PANTHER" id="PTHR15323">
    <property type="entry name" value="D123 PROTEIN"/>
    <property type="match status" value="1"/>
</dbReference>
<keyword evidence="5" id="KW-1185">Reference proteome</keyword>
<dbReference type="STRING" id="93625.A0A409XLM4"/>
<dbReference type="Pfam" id="PF07065">
    <property type="entry name" value="D123"/>
    <property type="match status" value="1"/>
</dbReference>
<comment type="caution">
    <text evidence="4">The sequence shown here is derived from an EMBL/GenBank/DDBJ whole genome shotgun (WGS) entry which is preliminary data.</text>
</comment>
<feature type="region of interest" description="Disordered" evidence="2">
    <location>
        <begin position="515"/>
        <end position="551"/>
    </location>
</feature>
<evidence type="ECO:0000256" key="1">
    <source>
        <dbReference type="ARBA" id="ARBA00011047"/>
    </source>
</evidence>
<dbReference type="SUPFAM" id="SSF51735">
    <property type="entry name" value="NAD(P)-binding Rossmann-fold domains"/>
    <property type="match status" value="2"/>
</dbReference>
<dbReference type="GO" id="GO:0005737">
    <property type="term" value="C:cytoplasm"/>
    <property type="evidence" value="ECO:0007669"/>
    <property type="project" value="TreeGrafter"/>
</dbReference>
<dbReference type="InterPro" id="IPR036291">
    <property type="entry name" value="NAD(P)-bd_dom_sf"/>
</dbReference>
<accession>A0A409XLM4</accession>
<sequence length="791" mass="88465">MSQTKPRDVYMVIGGNGFLGRHIVQQLLDRGDIVSVFDIVERYSDVAFYAGDISNQESVASALRSSGTTCIIHTASPHATLNNPALFHKVNVEGTKAVIAAAIETKVRKLVFTSSAGVVFNGEDVMDADERLPFPAVPMDAYNDTKGKAENAVIEANGKGGLLTVALRPAGIFGPGDRQVMSGLYQVYERGQTHFQIGDNTNLFDWTYVGNVAYAHLLAADKLDNPPPAPPVSELEKTPATADEVPPLTEAEAAILDYPILPVSLSTGKHRVPTCEARPLGPYVTPPPNGAKIAAAFEDPNFETTLRPVIRTRFDQLSDHALKRAKVNYPDIHPLQVAGQVFFITNGEPTYFWDFPRLIWNELDKYFPEKRKARGLIKLPKSVGLAAATGSEWYGWLTGKDVTFTKFKVTFSCATRWHNIEKARRILGYEPQVGVQEGVKRMVEWWYADYLASHKKSNSPELFPPTTPTYILAFQFSSWYPTFAKHTIKSTIIRPLSAHFQEYLHADGVFVPEGSEDAPAESTLSDDDDDVDKSDESDDDDDDEQPRKHYAFPDLDQRIRQCIKEYEAVFPKLNFSSPKDASWLLPSSSPLKCTSPADVYLLLKSSDFINHDLNTDSVFEGTEASSLPPTYELELVLRKWYPVDRGRISQRDTNFYEFWNDTNTQSKVASAIRQFWDTNILSNWTAQPDYIFDLLLTRDLSRGHIIDFNPYAPKTDPLLFTYEELAELATSTKQDHLPILKVIDSASHPAATSNAPAHQHNMLPVEAINMSSGRDIEEFADLWKQTVKESI</sequence>
<dbReference type="InterPro" id="IPR009772">
    <property type="entry name" value="CDC123"/>
</dbReference>
<dbReference type="Gene3D" id="3.40.50.720">
    <property type="entry name" value="NAD(P)-binding Rossmann-like Domain"/>
    <property type="match status" value="2"/>
</dbReference>
<dbReference type="GO" id="GO:0006694">
    <property type="term" value="P:steroid biosynthetic process"/>
    <property type="evidence" value="ECO:0007669"/>
    <property type="project" value="InterPro"/>
</dbReference>
<name>A0A409XLM4_PSICY</name>
<feature type="domain" description="3-beta hydroxysteroid dehydrogenase/isomerase" evidence="3">
    <location>
        <begin position="11"/>
        <end position="232"/>
    </location>
</feature>
<evidence type="ECO:0000313" key="4">
    <source>
        <dbReference type="EMBL" id="PPQ91662.1"/>
    </source>
</evidence>
<dbReference type="GO" id="GO:0016616">
    <property type="term" value="F:oxidoreductase activity, acting on the CH-OH group of donors, NAD or NADP as acceptor"/>
    <property type="evidence" value="ECO:0007669"/>
    <property type="project" value="InterPro"/>
</dbReference>
<dbReference type="FunCoup" id="A0A409XLM4">
    <property type="interactions" value="133"/>
</dbReference>